<protein>
    <recommendedName>
        <fullName evidence="3">Pre-rRNA-processing protein</fullName>
    </recommendedName>
</protein>
<dbReference type="PANTHER" id="PTHR16056">
    <property type="entry name" value="REGULATOR OF MICROTUBULE DYNAMICS PROTEIN"/>
    <property type="match status" value="1"/>
</dbReference>
<dbReference type="GO" id="GO:0120330">
    <property type="term" value="C:rixosome complex"/>
    <property type="evidence" value="ECO:0007669"/>
    <property type="project" value="UniProtKB-UniRule"/>
</dbReference>
<keyword evidence="2 3" id="KW-0539">Nucleus</keyword>
<dbReference type="InterPro" id="IPR024679">
    <property type="entry name" value="Ipi1_N"/>
</dbReference>
<keyword evidence="3" id="KW-0690">Ribosome biogenesis</keyword>
<dbReference type="Proteomes" id="UP001055219">
    <property type="component" value="Unassembled WGS sequence"/>
</dbReference>
<keyword evidence="3" id="KW-0698">rRNA processing</keyword>
<evidence type="ECO:0000256" key="2">
    <source>
        <dbReference type="ARBA" id="ARBA00023242"/>
    </source>
</evidence>
<comment type="subunit">
    <text evidence="3">Component of the RIX1 complex.</text>
</comment>
<comment type="subcellular location">
    <subcellularLocation>
        <location evidence="1 3">Nucleus</location>
    </subcellularLocation>
</comment>
<evidence type="ECO:0000259" key="5">
    <source>
        <dbReference type="Pfam" id="PF12333"/>
    </source>
</evidence>
<evidence type="ECO:0000313" key="7">
    <source>
        <dbReference type="Proteomes" id="UP001055219"/>
    </source>
</evidence>
<accession>A0A9P9Y2V3</accession>
<gene>
    <name evidence="6" type="ORF">J7T54_001356</name>
</gene>
<dbReference type="GO" id="GO:0006364">
    <property type="term" value="P:rRNA processing"/>
    <property type="evidence" value="ECO:0007669"/>
    <property type="project" value="UniProtKB-UniRule"/>
</dbReference>
<evidence type="ECO:0000313" key="6">
    <source>
        <dbReference type="EMBL" id="KAI6782499.1"/>
    </source>
</evidence>
<dbReference type="OrthoDB" id="361362at2759"/>
<feature type="region of interest" description="Disordered" evidence="4">
    <location>
        <begin position="1"/>
        <end position="32"/>
    </location>
</feature>
<dbReference type="GeneID" id="75827875"/>
<name>A0A9P9Y2V3_9HYPO</name>
<comment type="caution">
    <text evidence="6">The sequence shown here is derived from an EMBL/GenBank/DDBJ whole genome shotgun (WGS) entry which is preliminary data.</text>
</comment>
<evidence type="ECO:0000256" key="1">
    <source>
        <dbReference type="ARBA" id="ARBA00004123"/>
    </source>
</evidence>
<comment type="function">
    <text evidence="3">Component of the RIX1 complex required for processing of ITS2 sequences from 35S pre-rRNA.</text>
</comment>
<dbReference type="GO" id="GO:0005634">
    <property type="term" value="C:nucleus"/>
    <property type="evidence" value="ECO:0007669"/>
    <property type="project" value="UniProtKB-SubCell"/>
</dbReference>
<evidence type="ECO:0000256" key="4">
    <source>
        <dbReference type="SAM" id="MobiDB-lite"/>
    </source>
</evidence>
<dbReference type="RefSeq" id="XP_051363355.1">
    <property type="nucleotide sequence ID" value="XM_051505325.1"/>
</dbReference>
<dbReference type="Pfam" id="PF12333">
    <property type="entry name" value="Ipi1_N"/>
    <property type="match status" value="1"/>
</dbReference>
<evidence type="ECO:0000256" key="3">
    <source>
        <dbReference type="RuleBase" id="RU368021"/>
    </source>
</evidence>
<proteinExistence type="inferred from homology"/>
<dbReference type="PANTHER" id="PTHR16056:SF2">
    <property type="entry name" value="TESTIS-EXPRESSED PROTEIN 10"/>
    <property type="match status" value="1"/>
</dbReference>
<feature type="compositionally biased region" description="Basic residues" evidence="4">
    <location>
        <begin position="1"/>
        <end position="10"/>
    </location>
</feature>
<dbReference type="AlphaFoldDB" id="A0A9P9Y2V3"/>
<comment type="similarity">
    <text evidence="3">Belongs to the IPI1/TEX10 family.</text>
</comment>
<sequence>MGKSAKRKKEKKADFQKPKYKVGKAKPKASNVTDTSFKAKSIVMGQQSLSTTAPDVIQQFKHSLSVASSSKSDKQRQEGLAHLTGQLSQQPPVNPVGTHTLLVKLLPLITDSSTPVRKQLLKLFEQLPGEQVRYAVEQATMFIRAGLTHLSADISNDALNFMEWLLNAADVDVVSCPGGWIKTLNTFCATLGWSAAAGKDGWSSGGRGAAVRGGKASINQSRAIDILAKFLAAGFVPEEAVAEDEGDWDHLYRLPRDPNAFAYLNLTGMRRDEDGEMYADRESRQRVFHRRFLSHIVKGVEAAKKEGGTSGRAAAGLDQLLRSDMGMGDYEPLGAMDTEDLLDLW</sequence>
<feature type="domain" description="Pre-rRNA-processing protein Ipi1 N-terminal" evidence="5">
    <location>
        <begin position="131"/>
        <end position="231"/>
    </location>
</feature>
<organism evidence="6 7">
    <name type="scientific">Emericellopsis cladophorae</name>
    <dbReference type="NCBI Taxonomy" id="2686198"/>
    <lineage>
        <taxon>Eukaryota</taxon>
        <taxon>Fungi</taxon>
        <taxon>Dikarya</taxon>
        <taxon>Ascomycota</taxon>
        <taxon>Pezizomycotina</taxon>
        <taxon>Sordariomycetes</taxon>
        <taxon>Hypocreomycetidae</taxon>
        <taxon>Hypocreales</taxon>
        <taxon>Bionectriaceae</taxon>
        <taxon>Emericellopsis</taxon>
    </lineage>
</organism>
<reference evidence="6" key="1">
    <citation type="journal article" date="2021" name="J Fungi (Basel)">
        <title>Genomic and Metabolomic Analyses of the Marine Fungus Emericellopsis cladophorae: Insights into Saltwater Adaptability Mechanisms and Its Biosynthetic Potential.</title>
        <authorList>
            <person name="Goncalves M.F.M."/>
            <person name="Hilario S."/>
            <person name="Van de Peer Y."/>
            <person name="Esteves A.C."/>
            <person name="Alves A."/>
        </authorList>
    </citation>
    <scope>NUCLEOTIDE SEQUENCE</scope>
    <source>
        <strain evidence="6">MUM 19.33</strain>
    </source>
</reference>
<reference evidence="6" key="2">
    <citation type="submission" date="2022-07" db="EMBL/GenBank/DDBJ databases">
        <authorList>
            <person name="Goncalves M.F.M."/>
            <person name="Hilario S."/>
            <person name="Van De Peer Y."/>
            <person name="Esteves A.C."/>
            <person name="Alves A."/>
        </authorList>
    </citation>
    <scope>NUCLEOTIDE SEQUENCE</scope>
    <source>
        <strain evidence="6">MUM 19.33</strain>
    </source>
</reference>
<keyword evidence="7" id="KW-1185">Reference proteome</keyword>
<feature type="compositionally biased region" description="Basic residues" evidence="4">
    <location>
        <begin position="18"/>
        <end position="27"/>
    </location>
</feature>
<dbReference type="EMBL" id="JAGIXG020000013">
    <property type="protein sequence ID" value="KAI6782499.1"/>
    <property type="molecule type" value="Genomic_DNA"/>
</dbReference>